<feature type="transmembrane region" description="Helical" evidence="6">
    <location>
        <begin position="85"/>
        <end position="108"/>
    </location>
</feature>
<evidence type="ECO:0000256" key="3">
    <source>
        <dbReference type="ARBA" id="ARBA00022692"/>
    </source>
</evidence>
<dbReference type="AlphaFoldDB" id="A0A645EUW7"/>
<evidence type="ECO:0000313" key="7">
    <source>
        <dbReference type="EMBL" id="MPN04284.1"/>
    </source>
</evidence>
<protein>
    <submittedName>
        <fullName evidence="7">Uncharacterized protein</fullName>
    </submittedName>
</protein>
<keyword evidence="4 6" id="KW-1133">Transmembrane helix</keyword>
<comment type="caution">
    <text evidence="7">The sequence shown here is derived from an EMBL/GenBank/DDBJ whole genome shotgun (WGS) entry which is preliminary data.</text>
</comment>
<organism evidence="7">
    <name type="scientific">bioreactor metagenome</name>
    <dbReference type="NCBI Taxonomy" id="1076179"/>
    <lineage>
        <taxon>unclassified sequences</taxon>
        <taxon>metagenomes</taxon>
        <taxon>ecological metagenomes</taxon>
    </lineage>
</organism>
<evidence type="ECO:0000256" key="6">
    <source>
        <dbReference type="SAM" id="Phobius"/>
    </source>
</evidence>
<sequence>MEDFLKKNELLIQLTGSVVLIFFGYVVFRTNPLKGWTPQVKIETKHHFRDFISSFFITLSNVFIIFVFITLYARFTFTPVTEGKGYLMLALVAISAGALIWWFFLSLFISRLRKHFNRKGLSILNKTIGLILIIISVVGIFMSIFGVAL</sequence>
<name>A0A645EUW7_9ZZZZ</name>
<dbReference type="InterPro" id="IPR001123">
    <property type="entry name" value="LeuE-type"/>
</dbReference>
<keyword evidence="5 6" id="KW-0472">Membrane</keyword>
<proteinExistence type="predicted"/>
<dbReference type="GO" id="GO:0006865">
    <property type="term" value="P:amino acid transport"/>
    <property type="evidence" value="ECO:0007669"/>
    <property type="project" value="InterPro"/>
</dbReference>
<reference evidence="7" key="1">
    <citation type="submission" date="2019-08" db="EMBL/GenBank/DDBJ databases">
        <authorList>
            <person name="Kucharzyk K."/>
            <person name="Murdoch R.W."/>
            <person name="Higgins S."/>
            <person name="Loffler F."/>
        </authorList>
    </citation>
    <scope>NUCLEOTIDE SEQUENCE</scope>
</reference>
<feature type="transmembrane region" description="Helical" evidence="6">
    <location>
        <begin position="12"/>
        <end position="30"/>
    </location>
</feature>
<keyword evidence="2" id="KW-1003">Cell membrane</keyword>
<feature type="transmembrane region" description="Helical" evidence="6">
    <location>
        <begin position="51"/>
        <end position="73"/>
    </location>
</feature>
<evidence type="ECO:0000256" key="4">
    <source>
        <dbReference type="ARBA" id="ARBA00022989"/>
    </source>
</evidence>
<evidence type="ECO:0000256" key="1">
    <source>
        <dbReference type="ARBA" id="ARBA00004651"/>
    </source>
</evidence>
<dbReference type="Pfam" id="PF01810">
    <property type="entry name" value="LysE"/>
    <property type="match status" value="1"/>
</dbReference>
<keyword evidence="3 6" id="KW-0812">Transmembrane</keyword>
<accession>A0A645EUW7</accession>
<comment type="subcellular location">
    <subcellularLocation>
        <location evidence="1">Cell membrane</location>
        <topology evidence="1">Multi-pass membrane protein</topology>
    </subcellularLocation>
</comment>
<evidence type="ECO:0000256" key="5">
    <source>
        <dbReference type="ARBA" id="ARBA00023136"/>
    </source>
</evidence>
<dbReference type="EMBL" id="VSSQ01050206">
    <property type="protein sequence ID" value="MPN04284.1"/>
    <property type="molecule type" value="Genomic_DNA"/>
</dbReference>
<gene>
    <name evidence="7" type="ORF">SDC9_151520</name>
</gene>
<feature type="transmembrane region" description="Helical" evidence="6">
    <location>
        <begin position="128"/>
        <end position="148"/>
    </location>
</feature>
<dbReference type="GO" id="GO:0005886">
    <property type="term" value="C:plasma membrane"/>
    <property type="evidence" value="ECO:0007669"/>
    <property type="project" value="UniProtKB-SubCell"/>
</dbReference>
<evidence type="ECO:0000256" key="2">
    <source>
        <dbReference type="ARBA" id="ARBA00022475"/>
    </source>
</evidence>